<dbReference type="InterPro" id="IPR018584">
    <property type="entry name" value="GT87"/>
</dbReference>
<evidence type="ECO:0000256" key="6">
    <source>
        <dbReference type="ARBA" id="ARBA00023136"/>
    </source>
</evidence>
<keyword evidence="5 9" id="KW-1133">Transmembrane helix</keyword>
<evidence type="ECO:0008006" key="12">
    <source>
        <dbReference type="Google" id="ProtNLM"/>
    </source>
</evidence>
<dbReference type="Pfam" id="PF09594">
    <property type="entry name" value="GT87"/>
    <property type="match status" value="1"/>
</dbReference>
<dbReference type="KEGG" id="slk:SLUN_21845"/>
<dbReference type="EMBL" id="CP026304">
    <property type="protein sequence ID" value="AVZ74411.1"/>
    <property type="molecule type" value="Genomic_DNA"/>
</dbReference>
<reference evidence="10 11" key="1">
    <citation type="submission" date="2018-01" db="EMBL/GenBank/DDBJ databases">
        <title>Complete genome sequence of Streptomyces lunaelactis MM109T, a Ferroverdin A producer isolated from cave moonmilk deposits.</title>
        <authorList>
            <person name="Naome A."/>
            <person name="Martinet L."/>
            <person name="Maciejewska M."/>
            <person name="Anderssen S."/>
            <person name="Adam D."/>
            <person name="Tenconi E."/>
            <person name="Deflandre B."/>
            <person name="Arguelles-Arias A."/>
            <person name="Calusinska M."/>
            <person name="Copieters W."/>
            <person name="Karim L."/>
            <person name="Hanikenne M."/>
            <person name="Baurain D."/>
            <person name="van Wezel G."/>
            <person name="Smargiasso N."/>
            <person name="de Pauw E."/>
            <person name="Delfosse P."/>
            <person name="Rigali S."/>
        </authorList>
    </citation>
    <scope>NUCLEOTIDE SEQUENCE [LARGE SCALE GENOMIC DNA]</scope>
    <source>
        <strain evidence="10 11">MM109</strain>
    </source>
</reference>
<dbReference type="GO" id="GO:0005886">
    <property type="term" value="C:plasma membrane"/>
    <property type="evidence" value="ECO:0007669"/>
    <property type="project" value="UniProtKB-SubCell"/>
</dbReference>
<gene>
    <name evidence="10" type="ORF">SLUN_21845</name>
</gene>
<feature type="transmembrane region" description="Helical" evidence="9">
    <location>
        <begin position="326"/>
        <end position="344"/>
    </location>
</feature>
<keyword evidence="2" id="KW-1003">Cell membrane</keyword>
<evidence type="ECO:0000256" key="5">
    <source>
        <dbReference type="ARBA" id="ARBA00022989"/>
    </source>
</evidence>
<dbReference type="Proteomes" id="UP000244201">
    <property type="component" value="Chromosome"/>
</dbReference>
<feature type="transmembrane region" description="Helical" evidence="9">
    <location>
        <begin position="93"/>
        <end position="113"/>
    </location>
</feature>
<feature type="transmembrane region" description="Helical" evidence="9">
    <location>
        <begin position="351"/>
        <end position="370"/>
    </location>
</feature>
<dbReference type="OrthoDB" id="9774600at2"/>
<feature type="transmembrane region" description="Helical" evidence="9">
    <location>
        <begin position="147"/>
        <end position="169"/>
    </location>
</feature>
<feature type="transmembrane region" description="Helical" evidence="9">
    <location>
        <begin position="304"/>
        <end position="320"/>
    </location>
</feature>
<keyword evidence="4 9" id="KW-0812">Transmembrane</keyword>
<protein>
    <recommendedName>
        <fullName evidence="12">Transferase</fullName>
    </recommendedName>
</protein>
<organism evidence="10 11">
    <name type="scientific">Streptomyces lunaelactis</name>
    <dbReference type="NCBI Taxonomy" id="1535768"/>
    <lineage>
        <taxon>Bacteria</taxon>
        <taxon>Bacillati</taxon>
        <taxon>Actinomycetota</taxon>
        <taxon>Actinomycetes</taxon>
        <taxon>Kitasatosporales</taxon>
        <taxon>Streptomycetaceae</taxon>
        <taxon>Streptomyces</taxon>
    </lineage>
</organism>
<feature type="transmembrane region" description="Helical" evidence="9">
    <location>
        <begin position="385"/>
        <end position="403"/>
    </location>
</feature>
<feature type="transmembrane region" description="Helical" evidence="9">
    <location>
        <begin position="275"/>
        <end position="292"/>
    </location>
</feature>
<keyword evidence="3" id="KW-0808">Transferase</keyword>
<evidence type="ECO:0000256" key="3">
    <source>
        <dbReference type="ARBA" id="ARBA00022679"/>
    </source>
</evidence>
<dbReference type="AlphaFoldDB" id="A0A2R4T5Q1"/>
<sequence>MTGNSVTGNGFTWPTSTRGRLLLVLGLAAAVGLFLATVPLHRDWFDLGVYYGTVDHWTDSGRIYDYLVPGTHYGFTYPPFAALCMLPMTLVDWPSAVAISLLLNASAGAAILYCSAGAAIRRQGWSTWFAFAVAGCLFALLEPVRDTISFGQVNLLLLALVLIDAWLLSAGRERFPRLARFAGIGIGIAAAIKLTPAVFIGYLLVTRRWRAAATATGVATSATLLALWVAPDASRVYWTEAMWNTDRVGSLAYVSNQSWQGVLARLSEPDAPSRTVWALGVIVLLCLWAWRVRRAAAAGDEQTGFALTGLLACLISPVTWVHHLVWLLPALAVLIDTGLLAAKGGQRRRRLLRWAVAVYVALCSSVVWLWSWDATGVDGFLGSNTYVWITLGLLLALPVRETVGVAEVVKMPGVAKVPGAAEVPARRPPPEGSATMDACAHATEYPWESRQPPRSASPTPPASRPAPSGSDG</sequence>
<feature type="region of interest" description="Disordered" evidence="8">
    <location>
        <begin position="421"/>
        <end position="472"/>
    </location>
</feature>
<evidence type="ECO:0000256" key="2">
    <source>
        <dbReference type="ARBA" id="ARBA00022475"/>
    </source>
</evidence>
<evidence type="ECO:0000256" key="4">
    <source>
        <dbReference type="ARBA" id="ARBA00022692"/>
    </source>
</evidence>
<evidence type="ECO:0000256" key="8">
    <source>
        <dbReference type="SAM" id="MobiDB-lite"/>
    </source>
</evidence>
<name>A0A2R4T5Q1_9ACTN</name>
<feature type="transmembrane region" description="Helical" evidence="9">
    <location>
        <begin position="125"/>
        <end position="141"/>
    </location>
</feature>
<evidence type="ECO:0000313" key="10">
    <source>
        <dbReference type="EMBL" id="AVZ74411.1"/>
    </source>
</evidence>
<keyword evidence="11" id="KW-1185">Reference proteome</keyword>
<keyword evidence="6 9" id="KW-0472">Membrane</keyword>
<feature type="transmembrane region" description="Helical" evidence="9">
    <location>
        <begin position="181"/>
        <end position="205"/>
    </location>
</feature>
<comment type="similarity">
    <text evidence="7">Belongs to the glycosyltransferase 87 family.</text>
</comment>
<proteinExistence type="inferred from homology"/>
<evidence type="ECO:0000256" key="9">
    <source>
        <dbReference type="SAM" id="Phobius"/>
    </source>
</evidence>
<comment type="subcellular location">
    <subcellularLocation>
        <location evidence="1">Cell membrane</location>
        <topology evidence="1">Multi-pass membrane protein</topology>
    </subcellularLocation>
</comment>
<evidence type="ECO:0000256" key="1">
    <source>
        <dbReference type="ARBA" id="ARBA00004651"/>
    </source>
</evidence>
<dbReference type="GO" id="GO:0016758">
    <property type="term" value="F:hexosyltransferase activity"/>
    <property type="evidence" value="ECO:0007669"/>
    <property type="project" value="InterPro"/>
</dbReference>
<evidence type="ECO:0000313" key="11">
    <source>
        <dbReference type="Proteomes" id="UP000244201"/>
    </source>
</evidence>
<evidence type="ECO:0000256" key="7">
    <source>
        <dbReference type="ARBA" id="ARBA00024033"/>
    </source>
</evidence>
<feature type="transmembrane region" description="Helical" evidence="9">
    <location>
        <begin position="21"/>
        <end position="40"/>
    </location>
</feature>
<accession>A0A2R4T5Q1</accession>